<evidence type="ECO:0008006" key="4">
    <source>
        <dbReference type="Google" id="ProtNLM"/>
    </source>
</evidence>
<protein>
    <recommendedName>
        <fullName evidence="4">Secreted protein (Por secretion system target)</fullName>
    </recommendedName>
</protein>
<dbReference type="Proteomes" id="UP001500469">
    <property type="component" value="Unassembled WGS sequence"/>
</dbReference>
<organism evidence="2 3">
    <name type="scientific">Algoriphagus jejuensis</name>
    <dbReference type="NCBI Taxonomy" id="419934"/>
    <lineage>
        <taxon>Bacteria</taxon>
        <taxon>Pseudomonadati</taxon>
        <taxon>Bacteroidota</taxon>
        <taxon>Cytophagia</taxon>
        <taxon>Cytophagales</taxon>
        <taxon>Cyclobacteriaceae</taxon>
        <taxon>Algoriphagus</taxon>
    </lineage>
</organism>
<keyword evidence="3" id="KW-1185">Reference proteome</keyword>
<dbReference type="EMBL" id="BAAAFI010000048">
    <property type="protein sequence ID" value="GAA0881101.1"/>
    <property type="molecule type" value="Genomic_DNA"/>
</dbReference>
<feature type="signal peptide" evidence="1">
    <location>
        <begin position="1"/>
        <end position="24"/>
    </location>
</feature>
<gene>
    <name evidence="2" type="ORF">GCM10009119_40710</name>
</gene>
<accession>A0ABP3YKH8</accession>
<evidence type="ECO:0000313" key="2">
    <source>
        <dbReference type="EMBL" id="GAA0881101.1"/>
    </source>
</evidence>
<proteinExistence type="predicted"/>
<keyword evidence="1" id="KW-0732">Signal</keyword>
<feature type="chain" id="PRO_5046222095" description="Secreted protein (Por secretion system target)" evidence="1">
    <location>
        <begin position="25"/>
        <end position="197"/>
    </location>
</feature>
<evidence type="ECO:0000256" key="1">
    <source>
        <dbReference type="SAM" id="SignalP"/>
    </source>
</evidence>
<evidence type="ECO:0000313" key="3">
    <source>
        <dbReference type="Proteomes" id="UP001500469"/>
    </source>
</evidence>
<sequence>MIMKTLFTVALASALSFGAFSVQASDDLKELSTVNTNYKNVKITLKEGVGNAKVSILTPEGKLLSSRKVNVQDGNVVVPYNLTNLPAGEYQVKIVTNEDEVSYTVETMDQPIPASELPLMAYGKSLDENTVRLAVIGLLEPGVQVRIFASETGKMIHEERIDQPEGFTKNFSFDGMSSDEVYMEVSDAKGRTKTLFF</sequence>
<comment type="caution">
    <text evidence="2">The sequence shown here is derived from an EMBL/GenBank/DDBJ whole genome shotgun (WGS) entry which is preliminary data.</text>
</comment>
<name>A0ABP3YKH8_9BACT</name>
<reference evidence="3" key="1">
    <citation type="journal article" date="2019" name="Int. J. Syst. Evol. Microbiol.">
        <title>The Global Catalogue of Microorganisms (GCM) 10K type strain sequencing project: providing services to taxonomists for standard genome sequencing and annotation.</title>
        <authorList>
            <consortium name="The Broad Institute Genomics Platform"/>
            <consortium name="The Broad Institute Genome Sequencing Center for Infectious Disease"/>
            <person name="Wu L."/>
            <person name="Ma J."/>
        </authorList>
    </citation>
    <scope>NUCLEOTIDE SEQUENCE [LARGE SCALE GENOMIC DNA]</scope>
    <source>
        <strain evidence="3">JCM 16112</strain>
    </source>
</reference>